<dbReference type="PANTHER" id="PTHR43523">
    <property type="entry name" value="GLUCOSE-1-PHOSPHATE ADENYLYLTRANSFERASE-RELATED"/>
    <property type="match status" value="1"/>
</dbReference>
<keyword evidence="8 9" id="KW-0119">Carbohydrate metabolism</keyword>
<feature type="site" description="Could play a key role in the communication between the regulatory and the substrate sites" evidence="9">
    <location>
        <position position="60"/>
    </location>
</feature>
<keyword evidence="7 9" id="KW-0320">Glycogen biosynthesis</keyword>
<feature type="binding site" evidence="9">
    <location>
        <position position="165"/>
    </location>
    <ligand>
        <name>alpha-D-glucose 1-phosphate</name>
        <dbReference type="ChEBI" id="CHEBI:58601"/>
    </ligand>
</feature>
<dbReference type="EC" id="2.7.7.27" evidence="9"/>
<keyword evidence="4 9" id="KW-0548">Nucleotidyltransferase</keyword>
<evidence type="ECO:0000256" key="7">
    <source>
        <dbReference type="ARBA" id="ARBA00023056"/>
    </source>
</evidence>
<comment type="caution">
    <text evidence="12">The sequence shown here is derived from an EMBL/GenBank/DDBJ whole genome shotgun (WGS) entry which is preliminary data.</text>
</comment>
<evidence type="ECO:0000256" key="4">
    <source>
        <dbReference type="ARBA" id="ARBA00022695"/>
    </source>
</evidence>
<reference evidence="12 13" key="1">
    <citation type="submission" date="2021-03" db="EMBL/GenBank/DDBJ databases">
        <title>Genomic Encyclopedia of Type Strains, Phase IV (KMG-IV): sequencing the most valuable type-strain genomes for metagenomic binning, comparative biology and taxonomic classification.</title>
        <authorList>
            <person name="Goeker M."/>
        </authorList>
    </citation>
    <scope>NUCLEOTIDE SEQUENCE [LARGE SCALE GENOMIC DNA]</scope>
    <source>
        <strain evidence="12 13">DSM 27512</strain>
    </source>
</reference>
<dbReference type="PROSITE" id="PS00810">
    <property type="entry name" value="ADP_GLC_PYROPHOSPH_3"/>
    <property type="match status" value="1"/>
</dbReference>
<proteinExistence type="inferred from homology"/>
<name>A0ABS4KIT5_9FIRM</name>
<feature type="binding site" evidence="9">
    <location>
        <position position="100"/>
    </location>
    <ligand>
        <name>alpha-D-glucose 1-phosphate</name>
        <dbReference type="ChEBI" id="CHEBI:58601"/>
    </ligand>
</feature>
<dbReference type="RefSeq" id="WP_209660732.1">
    <property type="nucleotide sequence ID" value="NZ_JAGGLI010000014.1"/>
</dbReference>
<feature type="binding site" evidence="9">
    <location>
        <begin position="180"/>
        <end position="181"/>
    </location>
    <ligand>
        <name>alpha-D-glucose 1-phosphate</name>
        <dbReference type="ChEBI" id="CHEBI:58601"/>
    </ligand>
</feature>
<dbReference type="InterPro" id="IPR029044">
    <property type="entry name" value="Nucleotide-diphossugar_trans"/>
</dbReference>
<dbReference type="NCBIfam" id="NF003670">
    <property type="entry name" value="PRK05293.1"/>
    <property type="match status" value="1"/>
</dbReference>
<dbReference type="EMBL" id="JAGGLI010000014">
    <property type="protein sequence ID" value="MBP2027668.1"/>
    <property type="molecule type" value="Genomic_DNA"/>
</dbReference>
<keyword evidence="2 9" id="KW-0321">Glycogen metabolism</keyword>
<sequence>MFKKEMVAMILAGGQGSRLGIFTKNLAKPAVPFGGKYRIIDFVLSNCSNSGIDTVGVLTQYRPLILNSHIGIGSPWDLDRKNGGVSILAPYMNETEGSWYRGTAHAIYQNIHFLDQYDPKYVLILSGDHIYKMNYNKMLDYHKEKKSKATIAVLEVSTEEAKRFGIMNATSDNRIYEFEEKPRKPKSNLASMGVYIFDWEVLRKYLIDGEKDKSSDDFGKDIIPKMLKDSVDLYAYRFNGYWKDVGTVESLWEANMDLIDRNNTLHLNDPSWRIYSVNPIMPPQYISREGKVNNSLVVEGCTIAGEVTKSVLFYGVSVGKNSKIKDSVIMPNVKIEEDVYIEKAIIGKETIIRKGTIIKDESGGISLIGQNQNIRPEDLKSKGEGELDA</sequence>
<dbReference type="InterPro" id="IPR023049">
    <property type="entry name" value="GlgC_bac"/>
</dbReference>
<evidence type="ECO:0000256" key="3">
    <source>
        <dbReference type="ARBA" id="ARBA00022679"/>
    </source>
</evidence>
<evidence type="ECO:0000313" key="13">
    <source>
        <dbReference type="Proteomes" id="UP001314903"/>
    </source>
</evidence>
<gene>
    <name evidence="9" type="primary">glgC</name>
    <name evidence="12" type="ORF">J2Z35_001465</name>
</gene>
<dbReference type="Proteomes" id="UP001314903">
    <property type="component" value="Unassembled WGS sequence"/>
</dbReference>
<dbReference type="InterPro" id="IPR011004">
    <property type="entry name" value="Trimer_LpxA-like_sf"/>
</dbReference>
<feature type="site" description="Could play a key role in the communication between the regulatory and the substrate sites" evidence="9">
    <location>
        <position position="99"/>
    </location>
</feature>
<evidence type="ECO:0000256" key="5">
    <source>
        <dbReference type="ARBA" id="ARBA00022741"/>
    </source>
</evidence>
<evidence type="ECO:0000256" key="1">
    <source>
        <dbReference type="ARBA" id="ARBA00010443"/>
    </source>
</evidence>
<dbReference type="NCBIfam" id="TIGR02091">
    <property type="entry name" value="glgC"/>
    <property type="match status" value="1"/>
</dbReference>
<accession>A0ABS4KIT5</accession>
<dbReference type="HAMAP" id="MF_00624">
    <property type="entry name" value="GlgC"/>
    <property type="match status" value="1"/>
</dbReference>
<feature type="domain" description="Glucose-1-phosphate adenylyltransferase/Bifunctional protein GlmU-like C-terminal hexapeptide" evidence="11">
    <location>
        <begin position="287"/>
        <end position="358"/>
    </location>
</feature>
<evidence type="ECO:0000313" key="12">
    <source>
        <dbReference type="EMBL" id="MBP2027668.1"/>
    </source>
</evidence>
<dbReference type="PROSITE" id="PS00809">
    <property type="entry name" value="ADP_GLC_PYROPHOSPH_2"/>
    <property type="match status" value="1"/>
</dbReference>
<comment type="similarity">
    <text evidence="1 9">Belongs to the bacterial/plant glucose-1-phosphate adenylyltransferase family.</text>
</comment>
<comment type="subunit">
    <text evidence="9">Homotetramer.</text>
</comment>
<evidence type="ECO:0000256" key="9">
    <source>
        <dbReference type="HAMAP-Rule" id="MF_00624"/>
    </source>
</evidence>
<dbReference type="GO" id="GO:0008878">
    <property type="term" value="F:glucose-1-phosphate adenylyltransferase activity"/>
    <property type="evidence" value="ECO:0007669"/>
    <property type="project" value="UniProtKB-EC"/>
</dbReference>
<comment type="function">
    <text evidence="9">Involved in the biosynthesis of ADP-glucose, a building block required for the elongation reactions to produce glycogen. Catalyzes the reaction between ATP and alpha-D-glucose 1-phosphate (G1P) to produce pyrophosphate and ADP-Glc.</text>
</comment>
<feature type="binding site" evidence="9">
    <location>
        <position position="191"/>
    </location>
    <ligand>
        <name>alpha-D-glucose 1-phosphate</name>
        <dbReference type="ChEBI" id="CHEBI:58601"/>
    </ligand>
</feature>
<dbReference type="SUPFAM" id="SSF51161">
    <property type="entry name" value="Trimeric LpxA-like enzymes"/>
    <property type="match status" value="1"/>
</dbReference>
<dbReference type="Gene3D" id="2.160.10.10">
    <property type="entry name" value="Hexapeptide repeat proteins"/>
    <property type="match status" value="1"/>
</dbReference>
<dbReference type="InterPro" id="IPR011831">
    <property type="entry name" value="ADP-Glc_PPase"/>
</dbReference>
<dbReference type="InterPro" id="IPR056818">
    <property type="entry name" value="GlmU/GlgC-like_hexapep"/>
</dbReference>
<evidence type="ECO:0000259" key="10">
    <source>
        <dbReference type="Pfam" id="PF00483"/>
    </source>
</evidence>
<evidence type="ECO:0000256" key="6">
    <source>
        <dbReference type="ARBA" id="ARBA00022840"/>
    </source>
</evidence>
<evidence type="ECO:0000256" key="8">
    <source>
        <dbReference type="ARBA" id="ARBA00023277"/>
    </source>
</evidence>
<dbReference type="Pfam" id="PF00483">
    <property type="entry name" value="NTP_transferase"/>
    <property type="match status" value="1"/>
</dbReference>
<comment type="pathway">
    <text evidence="9">Glycan biosynthesis; glycogen biosynthesis.</text>
</comment>
<evidence type="ECO:0000259" key="11">
    <source>
        <dbReference type="Pfam" id="PF24894"/>
    </source>
</evidence>
<keyword evidence="6 9" id="KW-0067">ATP-binding</keyword>
<keyword evidence="5 9" id="KW-0547">Nucleotide-binding</keyword>
<dbReference type="SUPFAM" id="SSF53448">
    <property type="entry name" value="Nucleotide-diphospho-sugar transferases"/>
    <property type="match status" value="1"/>
</dbReference>
<organism evidence="12 13">
    <name type="scientific">Acetoanaerobium pronyense</name>
    <dbReference type="NCBI Taxonomy" id="1482736"/>
    <lineage>
        <taxon>Bacteria</taxon>
        <taxon>Bacillati</taxon>
        <taxon>Bacillota</taxon>
        <taxon>Clostridia</taxon>
        <taxon>Peptostreptococcales</taxon>
        <taxon>Filifactoraceae</taxon>
        <taxon>Acetoanaerobium</taxon>
    </lineage>
</organism>
<feature type="domain" description="Nucleotidyl transferase" evidence="10">
    <location>
        <begin position="8"/>
        <end position="259"/>
    </location>
</feature>
<dbReference type="Pfam" id="PF24894">
    <property type="entry name" value="Hexapep_GlmU"/>
    <property type="match status" value="1"/>
</dbReference>
<protein>
    <recommendedName>
        <fullName evidence="9">Glucose-1-phosphate adenylyltransferase</fullName>
        <ecNumber evidence="9">2.7.7.27</ecNumber>
    </recommendedName>
    <alternativeName>
        <fullName evidence="9">ADP-glucose pyrophosphorylase</fullName>
        <shortName evidence="9">ADPGlc PPase</shortName>
    </alternativeName>
    <alternativeName>
        <fullName evidence="9">ADP-glucose synthase</fullName>
    </alternativeName>
</protein>
<dbReference type="CDD" id="cd02508">
    <property type="entry name" value="ADP_Glucose_PP"/>
    <property type="match status" value="1"/>
</dbReference>
<comment type="catalytic activity">
    <reaction evidence="9">
        <text>alpha-D-glucose 1-phosphate + ATP + H(+) = ADP-alpha-D-glucose + diphosphate</text>
        <dbReference type="Rhea" id="RHEA:12120"/>
        <dbReference type="ChEBI" id="CHEBI:15378"/>
        <dbReference type="ChEBI" id="CHEBI:30616"/>
        <dbReference type="ChEBI" id="CHEBI:33019"/>
        <dbReference type="ChEBI" id="CHEBI:57498"/>
        <dbReference type="ChEBI" id="CHEBI:58601"/>
        <dbReference type="EC" id="2.7.7.27"/>
    </reaction>
</comment>
<dbReference type="InterPro" id="IPR005836">
    <property type="entry name" value="ADP_Glu_pyroP_CS"/>
</dbReference>
<dbReference type="CDD" id="cd04651">
    <property type="entry name" value="LbH_G1P_AT_C"/>
    <property type="match status" value="1"/>
</dbReference>
<dbReference type="Gene3D" id="3.90.550.10">
    <property type="entry name" value="Spore Coat Polysaccharide Biosynthesis Protein SpsA, Chain A"/>
    <property type="match status" value="1"/>
</dbReference>
<keyword evidence="3 9" id="KW-0808">Transferase</keyword>
<dbReference type="PANTHER" id="PTHR43523:SF2">
    <property type="entry name" value="GLUCOSE-1-PHOSPHATE ADENYLYLTRANSFERASE"/>
    <property type="match status" value="1"/>
</dbReference>
<keyword evidence="13" id="KW-1185">Reference proteome</keyword>
<dbReference type="InterPro" id="IPR005835">
    <property type="entry name" value="NTP_transferase_dom"/>
</dbReference>
<evidence type="ECO:0000256" key="2">
    <source>
        <dbReference type="ARBA" id="ARBA00022600"/>
    </source>
</evidence>